<gene>
    <name evidence="1" type="ORF">PR048_004557</name>
</gene>
<dbReference type="EMBL" id="JARBHB010000002">
    <property type="protein sequence ID" value="KAJ8891992.1"/>
    <property type="molecule type" value="Genomic_DNA"/>
</dbReference>
<evidence type="ECO:0000313" key="2">
    <source>
        <dbReference type="Proteomes" id="UP001159363"/>
    </source>
</evidence>
<organism evidence="1 2">
    <name type="scientific">Dryococelus australis</name>
    <dbReference type="NCBI Taxonomy" id="614101"/>
    <lineage>
        <taxon>Eukaryota</taxon>
        <taxon>Metazoa</taxon>
        <taxon>Ecdysozoa</taxon>
        <taxon>Arthropoda</taxon>
        <taxon>Hexapoda</taxon>
        <taxon>Insecta</taxon>
        <taxon>Pterygota</taxon>
        <taxon>Neoptera</taxon>
        <taxon>Polyneoptera</taxon>
        <taxon>Phasmatodea</taxon>
        <taxon>Verophasmatodea</taxon>
        <taxon>Anareolatae</taxon>
        <taxon>Phasmatidae</taxon>
        <taxon>Eurycanthinae</taxon>
        <taxon>Dryococelus</taxon>
    </lineage>
</organism>
<dbReference type="Proteomes" id="UP001159363">
    <property type="component" value="Chromosome 2"/>
</dbReference>
<name>A0ABQ9I5R8_9NEOP</name>
<reference evidence="1 2" key="1">
    <citation type="submission" date="2023-02" db="EMBL/GenBank/DDBJ databases">
        <title>LHISI_Scaffold_Assembly.</title>
        <authorList>
            <person name="Stuart O.P."/>
            <person name="Cleave R."/>
            <person name="Magrath M.J.L."/>
            <person name="Mikheyev A.S."/>
        </authorList>
    </citation>
    <scope>NUCLEOTIDE SEQUENCE [LARGE SCALE GENOMIC DNA]</scope>
    <source>
        <strain evidence="1">Daus_M_001</strain>
        <tissue evidence="1">Leg muscle</tissue>
    </source>
</reference>
<protein>
    <submittedName>
        <fullName evidence="1">Uncharacterized protein</fullName>
    </submittedName>
</protein>
<sequence>MADEETLLLSGSAEKQLNRGCREKTQLSEWKDNKNKSLRNAGKLYRNRKGMFVPGKCASEMMSGILQTKMKFYLDVSDKRGTHHNRPRAVFFDVKELVRDHISSIPAQESHYSKSTSSKLYLISELCVE</sequence>
<comment type="caution">
    <text evidence="1">The sequence shown here is derived from an EMBL/GenBank/DDBJ whole genome shotgun (WGS) entry which is preliminary data.</text>
</comment>
<keyword evidence="2" id="KW-1185">Reference proteome</keyword>
<proteinExistence type="predicted"/>
<evidence type="ECO:0000313" key="1">
    <source>
        <dbReference type="EMBL" id="KAJ8891992.1"/>
    </source>
</evidence>
<accession>A0ABQ9I5R8</accession>